<reference evidence="2" key="1">
    <citation type="submission" date="2021-08" db="EMBL/GenBank/DDBJ databases">
        <authorList>
            <person name="Misof B."/>
            <person name="Oliver O."/>
            <person name="Podsiadlowski L."/>
            <person name="Donath A."/>
            <person name="Peters R."/>
            <person name="Mayer C."/>
            <person name="Rust J."/>
            <person name="Gunkel S."/>
            <person name="Lesny P."/>
            <person name="Martin S."/>
            <person name="Oeyen J.P."/>
            <person name="Petersen M."/>
            <person name="Panagiotis P."/>
            <person name="Wilbrandt J."/>
            <person name="Tanja T."/>
        </authorList>
    </citation>
    <scope>NUCLEOTIDE SEQUENCE</scope>
    <source>
        <strain evidence="2">GBR_01_08_01A</strain>
        <tissue evidence="2">Thorax + abdomen</tissue>
    </source>
</reference>
<dbReference type="Proteomes" id="UP001258017">
    <property type="component" value="Unassembled WGS sequence"/>
</dbReference>
<evidence type="ECO:0000313" key="3">
    <source>
        <dbReference type="Proteomes" id="UP001258017"/>
    </source>
</evidence>
<sequence length="106" mass="11834">MGGKDRSNRESTTTGTPWHAEAIPFCQGKYQRQIPLRRDSYRTPENVRGDSSNPKKEETTGLGEMSDRELRVEEDSLNGQLNERRAIITLAKVARAVVDAMEAGIS</sequence>
<organism evidence="2 3">
    <name type="scientific">Odynerus spinipes</name>
    <dbReference type="NCBI Taxonomy" id="1348599"/>
    <lineage>
        <taxon>Eukaryota</taxon>
        <taxon>Metazoa</taxon>
        <taxon>Ecdysozoa</taxon>
        <taxon>Arthropoda</taxon>
        <taxon>Hexapoda</taxon>
        <taxon>Insecta</taxon>
        <taxon>Pterygota</taxon>
        <taxon>Neoptera</taxon>
        <taxon>Endopterygota</taxon>
        <taxon>Hymenoptera</taxon>
        <taxon>Apocrita</taxon>
        <taxon>Aculeata</taxon>
        <taxon>Vespoidea</taxon>
        <taxon>Vespidae</taxon>
        <taxon>Eumeninae</taxon>
        <taxon>Odynerus</taxon>
    </lineage>
</organism>
<reference evidence="2" key="2">
    <citation type="journal article" date="2023" name="Commun. Biol.">
        <title>Intrasexual cuticular hydrocarbon dimorphism in a wasp sheds light on hydrocarbon biosynthesis genes in Hymenoptera.</title>
        <authorList>
            <person name="Moris V.C."/>
            <person name="Podsiadlowski L."/>
            <person name="Martin S."/>
            <person name="Oeyen J.P."/>
            <person name="Donath A."/>
            <person name="Petersen M."/>
            <person name="Wilbrandt J."/>
            <person name="Misof B."/>
            <person name="Liedtke D."/>
            <person name="Thamm M."/>
            <person name="Scheiner R."/>
            <person name="Schmitt T."/>
            <person name="Niehuis O."/>
        </authorList>
    </citation>
    <scope>NUCLEOTIDE SEQUENCE</scope>
    <source>
        <strain evidence="2">GBR_01_08_01A</strain>
    </source>
</reference>
<accession>A0AAD9VWF0</accession>
<evidence type="ECO:0000313" key="2">
    <source>
        <dbReference type="EMBL" id="KAK2588617.1"/>
    </source>
</evidence>
<protein>
    <submittedName>
        <fullName evidence="2">Uncharacterized protein</fullName>
    </submittedName>
</protein>
<feature type="region of interest" description="Disordered" evidence="1">
    <location>
        <begin position="1"/>
        <end position="71"/>
    </location>
</feature>
<name>A0AAD9VWF0_9HYME</name>
<feature type="compositionally biased region" description="Basic and acidic residues" evidence="1">
    <location>
        <begin position="36"/>
        <end position="71"/>
    </location>
</feature>
<comment type="caution">
    <text evidence="2">The sequence shown here is derived from an EMBL/GenBank/DDBJ whole genome shotgun (WGS) entry which is preliminary data.</text>
</comment>
<evidence type="ECO:0000256" key="1">
    <source>
        <dbReference type="SAM" id="MobiDB-lite"/>
    </source>
</evidence>
<dbReference type="EMBL" id="JAIFRP010000003">
    <property type="protein sequence ID" value="KAK2588617.1"/>
    <property type="molecule type" value="Genomic_DNA"/>
</dbReference>
<dbReference type="AlphaFoldDB" id="A0AAD9VWF0"/>
<gene>
    <name evidence="2" type="ORF">KPH14_006386</name>
</gene>
<keyword evidence="3" id="KW-1185">Reference proteome</keyword>
<proteinExistence type="predicted"/>